<reference evidence="2 3" key="1">
    <citation type="submission" date="2019-03" db="EMBL/GenBank/DDBJ databases">
        <title>Genomic Encyclopedia of Type Strains, Phase IV (KMG-IV): sequencing the most valuable type-strain genomes for metagenomic binning, comparative biology and taxonomic classification.</title>
        <authorList>
            <person name="Goeker M."/>
        </authorList>
    </citation>
    <scope>NUCLEOTIDE SEQUENCE [LARGE SCALE GENOMIC DNA]</scope>
    <source>
        <strain evidence="2 3">DSM 2132</strain>
    </source>
</reference>
<dbReference type="NCBIfam" id="NF047331">
    <property type="entry name" value="phage_HTJ"/>
    <property type="match status" value="1"/>
</dbReference>
<feature type="coiled-coil region" evidence="1">
    <location>
        <begin position="4"/>
        <end position="57"/>
    </location>
</feature>
<keyword evidence="1" id="KW-0175">Coiled coil</keyword>
<evidence type="ECO:0000256" key="1">
    <source>
        <dbReference type="SAM" id="Coils"/>
    </source>
</evidence>
<dbReference type="InParanoid" id="A0A4R2P799"/>
<proteinExistence type="predicted"/>
<dbReference type="AlphaFoldDB" id="A0A4R2P799"/>
<protein>
    <recommendedName>
        <fullName evidence="4">GpW protein</fullName>
    </recommendedName>
</protein>
<sequence length="72" mass="8196">MRSIETLRARLDALEAAMAEGVSEVRFGDRRVVYRSYDDMRRAAADLTRRIAEAEGRACGPRRVLTRTRKGL</sequence>
<dbReference type="OrthoDB" id="8001655at2"/>
<dbReference type="Proteomes" id="UP000295399">
    <property type="component" value="Unassembled WGS sequence"/>
</dbReference>
<dbReference type="RefSeq" id="WP_132709565.1">
    <property type="nucleotide sequence ID" value="NZ_JACIGF010000016.1"/>
</dbReference>
<organism evidence="2 3">
    <name type="scientific">Rhodothalassium salexigens DSM 2132</name>
    <dbReference type="NCBI Taxonomy" id="1188247"/>
    <lineage>
        <taxon>Bacteria</taxon>
        <taxon>Pseudomonadati</taxon>
        <taxon>Pseudomonadota</taxon>
        <taxon>Alphaproteobacteria</taxon>
        <taxon>Rhodothalassiales</taxon>
        <taxon>Rhodothalassiaceae</taxon>
        <taxon>Rhodothalassium</taxon>
    </lineage>
</organism>
<comment type="caution">
    <text evidence="2">The sequence shown here is derived from an EMBL/GenBank/DDBJ whole genome shotgun (WGS) entry which is preliminary data.</text>
</comment>
<evidence type="ECO:0008006" key="4">
    <source>
        <dbReference type="Google" id="ProtNLM"/>
    </source>
</evidence>
<name>A0A4R2P799_RHOSA</name>
<gene>
    <name evidence="2" type="ORF">EV659_11619</name>
</gene>
<dbReference type="EMBL" id="SLXO01000016">
    <property type="protein sequence ID" value="TCP30054.1"/>
    <property type="molecule type" value="Genomic_DNA"/>
</dbReference>
<evidence type="ECO:0000313" key="2">
    <source>
        <dbReference type="EMBL" id="TCP30054.1"/>
    </source>
</evidence>
<keyword evidence="3" id="KW-1185">Reference proteome</keyword>
<accession>A0A4R2P799</accession>
<evidence type="ECO:0000313" key="3">
    <source>
        <dbReference type="Proteomes" id="UP000295399"/>
    </source>
</evidence>